<organism evidence="3 4">
    <name type="scientific">Undibacterium terreum</name>
    <dbReference type="NCBI Taxonomy" id="1224302"/>
    <lineage>
        <taxon>Bacteria</taxon>
        <taxon>Pseudomonadati</taxon>
        <taxon>Pseudomonadota</taxon>
        <taxon>Betaproteobacteria</taxon>
        <taxon>Burkholderiales</taxon>
        <taxon>Oxalobacteraceae</taxon>
        <taxon>Undibacterium</taxon>
    </lineage>
</organism>
<comment type="caution">
    <text evidence="3">The sequence shown here is derived from an EMBL/GenBank/DDBJ whole genome shotgun (WGS) entry which is preliminary data.</text>
</comment>
<evidence type="ECO:0000313" key="4">
    <source>
        <dbReference type="Proteomes" id="UP000637423"/>
    </source>
</evidence>
<feature type="transmembrane region" description="Helical" evidence="1">
    <location>
        <begin position="64"/>
        <end position="84"/>
    </location>
</feature>
<keyword evidence="1" id="KW-0472">Membrane</keyword>
<feature type="transmembrane region" description="Helical" evidence="1">
    <location>
        <begin position="192"/>
        <end position="211"/>
    </location>
</feature>
<keyword evidence="1" id="KW-1133">Transmembrane helix</keyword>
<feature type="transmembrane region" description="Helical" evidence="1">
    <location>
        <begin position="166"/>
        <end position="185"/>
    </location>
</feature>
<dbReference type="Proteomes" id="UP000637423">
    <property type="component" value="Unassembled WGS sequence"/>
</dbReference>
<feature type="domain" description="Heparan-alpha-glucosaminide N-acetyltransferase catalytic" evidence="2">
    <location>
        <begin position="29"/>
        <end position="198"/>
    </location>
</feature>
<dbReference type="AlphaFoldDB" id="A0A916V1C3"/>
<protein>
    <submittedName>
        <fullName evidence="3">Membrane protein</fullName>
    </submittedName>
</protein>
<reference evidence="3" key="1">
    <citation type="journal article" date="2014" name="Int. J. Syst. Evol. Microbiol.">
        <title>Complete genome sequence of Corynebacterium casei LMG S-19264T (=DSM 44701T), isolated from a smear-ripened cheese.</title>
        <authorList>
            <consortium name="US DOE Joint Genome Institute (JGI-PGF)"/>
            <person name="Walter F."/>
            <person name="Albersmeier A."/>
            <person name="Kalinowski J."/>
            <person name="Ruckert C."/>
        </authorList>
    </citation>
    <scope>NUCLEOTIDE SEQUENCE</scope>
    <source>
        <strain evidence="3">CGMCC 1.10998</strain>
    </source>
</reference>
<sequence>MALDHTRDFFAATPFDPMDLAQTSPGWYWTRWITNLCAPTFVLLAGVSAFLRQQKAGVADNSRYLLGRGAMLVVLECTWISFSWQFGYNVLILQVIWALGMGMIFLSALIWLPRTLVAVIAAALILPHNLLDALHGPTSGILFKAWHQGGFLPLGEGFGAAFAYPLMPWVGLMAAGYAMGPVFLWQAEKRQRFLWISVAALLLVFVGLRFGNIYGDPDAWSEQAKGGVYSFLSFMRVHKYPPSLLYLCSTLGISLAILAVLDKYVKQRVPVLSLFGRAPLFFYCVHIALIHALAWVYMGWRYDYHPSFVGRGQKLPDGYEPTLLACYTAWAVIIAIMFVLTTAWTRWRDARAAAITSPAPAAGSV</sequence>
<evidence type="ECO:0000313" key="3">
    <source>
        <dbReference type="EMBL" id="GGC95994.1"/>
    </source>
</evidence>
<feature type="transmembrane region" description="Helical" evidence="1">
    <location>
        <begin position="322"/>
        <end position="344"/>
    </location>
</feature>
<gene>
    <name evidence="3" type="ORF">GCM10011396_49250</name>
</gene>
<evidence type="ECO:0000256" key="1">
    <source>
        <dbReference type="SAM" id="Phobius"/>
    </source>
</evidence>
<feature type="transmembrane region" description="Helical" evidence="1">
    <location>
        <begin position="32"/>
        <end position="52"/>
    </location>
</feature>
<keyword evidence="1" id="KW-0812">Transmembrane</keyword>
<accession>A0A916V1C3</accession>
<name>A0A916V1C3_9BURK</name>
<proteinExistence type="predicted"/>
<reference evidence="3" key="2">
    <citation type="submission" date="2020-09" db="EMBL/GenBank/DDBJ databases">
        <authorList>
            <person name="Sun Q."/>
            <person name="Zhou Y."/>
        </authorList>
    </citation>
    <scope>NUCLEOTIDE SEQUENCE</scope>
    <source>
        <strain evidence="3">CGMCC 1.10998</strain>
    </source>
</reference>
<dbReference type="PANTHER" id="PTHR40407">
    <property type="entry name" value="MEMBRANE PROTEIN-LIKE PROTEIN"/>
    <property type="match status" value="1"/>
</dbReference>
<evidence type="ECO:0000259" key="2">
    <source>
        <dbReference type="Pfam" id="PF07786"/>
    </source>
</evidence>
<dbReference type="PANTHER" id="PTHR40407:SF1">
    <property type="entry name" value="HEPARAN-ALPHA-GLUCOSAMINIDE N-ACETYLTRANSFERASE CATALYTIC DOMAIN-CONTAINING PROTEIN"/>
    <property type="match status" value="1"/>
</dbReference>
<feature type="transmembrane region" description="Helical" evidence="1">
    <location>
        <begin position="243"/>
        <end position="261"/>
    </location>
</feature>
<feature type="transmembrane region" description="Helical" evidence="1">
    <location>
        <begin position="90"/>
        <end position="112"/>
    </location>
</feature>
<dbReference type="InterPro" id="IPR012429">
    <property type="entry name" value="HGSNAT_cat"/>
</dbReference>
<dbReference type="EMBL" id="BMED01000006">
    <property type="protein sequence ID" value="GGC95994.1"/>
    <property type="molecule type" value="Genomic_DNA"/>
</dbReference>
<feature type="transmembrane region" description="Helical" evidence="1">
    <location>
        <begin position="119"/>
        <end position="146"/>
    </location>
</feature>
<dbReference type="Pfam" id="PF07786">
    <property type="entry name" value="HGSNAT_cat"/>
    <property type="match status" value="1"/>
</dbReference>
<keyword evidence="4" id="KW-1185">Reference proteome</keyword>
<feature type="transmembrane region" description="Helical" evidence="1">
    <location>
        <begin position="281"/>
        <end position="302"/>
    </location>
</feature>